<feature type="domain" description="T2SS protein K first SAM-like" evidence="11">
    <location>
        <begin position="109"/>
        <end position="199"/>
    </location>
</feature>
<dbReference type="InterPro" id="IPR049031">
    <property type="entry name" value="T2SSK_SAM-like_1st"/>
</dbReference>
<keyword evidence="4" id="KW-1003">Cell membrane</keyword>
<accession>A0A1H5X085</accession>
<dbReference type="AlphaFoldDB" id="A0A1H5X085"/>
<organism evidence="12 13">
    <name type="scientific">Marinobacterium lutimaris</name>
    <dbReference type="NCBI Taxonomy" id="568106"/>
    <lineage>
        <taxon>Bacteria</taxon>
        <taxon>Pseudomonadati</taxon>
        <taxon>Pseudomonadota</taxon>
        <taxon>Gammaproteobacteria</taxon>
        <taxon>Oceanospirillales</taxon>
        <taxon>Oceanospirillaceae</taxon>
        <taxon>Marinobacterium</taxon>
    </lineage>
</organism>
<dbReference type="Gene3D" id="1.10.40.60">
    <property type="entry name" value="EpsJ-like"/>
    <property type="match status" value="1"/>
</dbReference>
<keyword evidence="8 10" id="KW-1133">Transmembrane helix</keyword>
<evidence type="ECO:0000259" key="11">
    <source>
        <dbReference type="Pfam" id="PF21687"/>
    </source>
</evidence>
<dbReference type="Proteomes" id="UP000236745">
    <property type="component" value="Unassembled WGS sequence"/>
</dbReference>
<dbReference type="GO" id="GO:0009306">
    <property type="term" value="P:protein secretion"/>
    <property type="evidence" value="ECO:0007669"/>
    <property type="project" value="InterPro"/>
</dbReference>
<keyword evidence="13" id="KW-1185">Reference proteome</keyword>
<evidence type="ECO:0000256" key="2">
    <source>
        <dbReference type="ARBA" id="ARBA00007246"/>
    </source>
</evidence>
<dbReference type="RefSeq" id="WP_104002135.1">
    <property type="nucleotide sequence ID" value="NZ_FNVQ01000001.1"/>
</dbReference>
<gene>
    <name evidence="12" type="ORF">SAMN05444390_1011216</name>
</gene>
<dbReference type="SUPFAM" id="SSF158544">
    <property type="entry name" value="GspK insert domain-like"/>
    <property type="match status" value="1"/>
</dbReference>
<dbReference type="InterPro" id="IPR038072">
    <property type="entry name" value="GspK_central_sf"/>
</dbReference>
<keyword evidence="9 10" id="KW-0472">Membrane</keyword>
<keyword evidence="5" id="KW-0997">Cell inner membrane</keyword>
<dbReference type="GO" id="GO:0005886">
    <property type="term" value="C:plasma membrane"/>
    <property type="evidence" value="ECO:0007669"/>
    <property type="project" value="UniProtKB-SubCell"/>
</dbReference>
<name>A0A1H5X085_9GAMM</name>
<evidence type="ECO:0000313" key="13">
    <source>
        <dbReference type="Proteomes" id="UP000236745"/>
    </source>
</evidence>
<comment type="subcellular location">
    <subcellularLocation>
        <location evidence="1">Cell inner membrane</location>
    </subcellularLocation>
</comment>
<dbReference type="Pfam" id="PF21687">
    <property type="entry name" value="T2SSK_1st"/>
    <property type="match status" value="1"/>
</dbReference>
<proteinExistence type="inferred from homology"/>
<evidence type="ECO:0000256" key="1">
    <source>
        <dbReference type="ARBA" id="ARBA00004533"/>
    </source>
</evidence>
<evidence type="ECO:0000256" key="7">
    <source>
        <dbReference type="ARBA" id="ARBA00022927"/>
    </source>
</evidence>
<evidence type="ECO:0000256" key="9">
    <source>
        <dbReference type="ARBA" id="ARBA00023136"/>
    </source>
</evidence>
<evidence type="ECO:0000256" key="3">
    <source>
        <dbReference type="ARBA" id="ARBA00022448"/>
    </source>
</evidence>
<dbReference type="InterPro" id="IPR005628">
    <property type="entry name" value="GspK"/>
</dbReference>
<dbReference type="PANTHER" id="PTHR38831">
    <property type="entry name" value="TYPE II SECRETION SYSTEM PROTEIN K"/>
    <property type="match status" value="1"/>
</dbReference>
<sequence length="315" mass="34505">MAYVQTSQLSPQQLVADQGVVLVTVLWVLLLLSLIATNLSLSGRGFARQTQNTEQGVQAAQAADGGLNWVVWNLQQGRGWLADGSEHQLLLGKAALSVALYDESGKLDLNAAPSELLDALLEPAIVDNGQRAALVAAIEDWRDADDLVRLNGAEEADYLAAGRERGPANAPFNRVVELLQVLGMDLSIYQQVSPNLTVMTRSQTINPQVASFEVLMTLPNASESVVRAYIDNRRLAWDNELDLPELPFNADPYVSVAQTGRFYTSITRAVISPTTDLKRVVLITRGGQSPKMEPVDTLLELEIAQLLNRENRYEQ</sequence>
<evidence type="ECO:0000313" key="12">
    <source>
        <dbReference type="EMBL" id="SEG04885.1"/>
    </source>
</evidence>
<comment type="similarity">
    <text evidence="2">Belongs to the GSP K family.</text>
</comment>
<evidence type="ECO:0000256" key="4">
    <source>
        <dbReference type="ARBA" id="ARBA00022475"/>
    </source>
</evidence>
<keyword evidence="3" id="KW-0813">Transport</keyword>
<keyword evidence="6 10" id="KW-0812">Transmembrane</keyword>
<evidence type="ECO:0000256" key="6">
    <source>
        <dbReference type="ARBA" id="ARBA00022692"/>
    </source>
</evidence>
<feature type="transmembrane region" description="Helical" evidence="10">
    <location>
        <begin position="20"/>
        <end position="41"/>
    </location>
</feature>
<keyword evidence="7" id="KW-0653">Protein transport</keyword>
<evidence type="ECO:0000256" key="5">
    <source>
        <dbReference type="ARBA" id="ARBA00022519"/>
    </source>
</evidence>
<dbReference type="OrthoDB" id="9181871at2"/>
<evidence type="ECO:0000256" key="8">
    <source>
        <dbReference type="ARBA" id="ARBA00022989"/>
    </source>
</evidence>
<dbReference type="EMBL" id="FNVQ01000001">
    <property type="protein sequence ID" value="SEG04885.1"/>
    <property type="molecule type" value="Genomic_DNA"/>
</dbReference>
<dbReference type="PANTHER" id="PTHR38831:SF2">
    <property type="entry name" value="TYPE II SECRETION SYSTEM PROTEIN K"/>
    <property type="match status" value="1"/>
</dbReference>
<protein>
    <submittedName>
        <fullName evidence="12">General secretion pathway protein K</fullName>
    </submittedName>
</protein>
<reference evidence="12 13" key="1">
    <citation type="submission" date="2016-10" db="EMBL/GenBank/DDBJ databases">
        <authorList>
            <person name="de Groot N.N."/>
        </authorList>
    </citation>
    <scope>NUCLEOTIDE SEQUENCE [LARGE SCALE GENOMIC DNA]</scope>
    <source>
        <strain evidence="12 13">DSM 22012</strain>
    </source>
</reference>
<evidence type="ECO:0000256" key="10">
    <source>
        <dbReference type="SAM" id="Phobius"/>
    </source>
</evidence>